<protein>
    <submittedName>
        <fullName evidence="1">Uncharacterized protein</fullName>
    </submittedName>
</protein>
<proteinExistence type="predicted"/>
<name>A0A7J6VG85_THATH</name>
<accession>A0A7J6VG85</accession>
<organism evidence="1 2">
    <name type="scientific">Thalictrum thalictroides</name>
    <name type="common">Rue-anemone</name>
    <name type="synonym">Anemone thalictroides</name>
    <dbReference type="NCBI Taxonomy" id="46969"/>
    <lineage>
        <taxon>Eukaryota</taxon>
        <taxon>Viridiplantae</taxon>
        <taxon>Streptophyta</taxon>
        <taxon>Embryophyta</taxon>
        <taxon>Tracheophyta</taxon>
        <taxon>Spermatophyta</taxon>
        <taxon>Magnoliopsida</taxon>
        <taxon>Ranunculales</taxon>
        <taxon>Ranunculaceae</taxon>
        <taxon>Thalictroideae</taxon>
        <taxon>Thalictrum</taxon>
    </lineage>
</organism>
<dbReference type="EMBL" id="JABWDY010032523">
    <property type="protein sequence ID" value="KAF5184124.1"/>
    <property type="molecule type" value="Genomic_DNA"/>
</dbReference>
<dbReference type="AlphaFoldDB" id="A0A7J6VG85"/>
<gene>
    <name evidence="1" type="ORF">FRX31_026289</name>
</gene>
<sequence>MQDYSRMEYKETIADDDYVTKPTNDYKYRGTTQAVAEGYAFVTSVLDNATLIEGDITKGTGSSLGVGTTSSNIEGHTAVAGARREIGEFGQIGSRTTQPTHKFSYNQLILNIVYEKAIQHNNFLVPSSL</sequence>
<evidence type="ECO:0000313" key="2">
    <source>
        <dbReference type="Proteomes" id="UP000554482"/>
    </source>
</evidence>
<keyword evidence="2" id="KW-1185">Reference proteome</keyword>
<reference evidence="1 2" key="1">
    <citation type="submission" date="2020-06" db="EMBL/GenBank/DDBJ databases">
        <title>Transcriptomic and genomic resources for Thalictrum thalictroides and T. hernandezii: Facilitating candidate gene discovery in an emerging model plant lineage.</title>
        <authorList>
            <person name="Arias T."/>
            <person name="Riano-Pachon D.M."/>
            <person name="Di Stilio V.S."/>
        </authorList>
    </citation>
    <scope>NUCLEOTIDE SEQUENCE [LARGE SCALE GENOMIC DNA]</scope>
    <source>
        <strain evidence="2">cv. WT478/WT964</strain>
        <tissue evidence="1">Leaves</tissue>
    </source>
</reference>
<comment type="caution">
    <text evidence="1">The sequence shown here is derived from an EMBL/GenBank/DDBJ whole genome shotgun (WGS) entry which is preliminary data.</text>
</comment>
<evidence type="ECO:0000313" key="1">
    <source>
        <dbReference type="EMBL" id="KAF5184124.1"/>
    </source>
</evidence>
<dbReference type="Proteomes" id="UP000554482">
    <property type="component" value="Unassembled WGS sequence"/>
</dbReference>